<comment type="caution">
    <text evidence="2">The sequence shown here is derived from an EMBL/GenBank/DDBJ whole genome shotgun (WGS) entry which is preliminary data.</text>
</comment>
<feature type="domain" description="NYN" evidence="1">
    <location>
        <begin position="4"/>
        <end position="159"/>
    </location>
</feature>
<keyword evidence="4" id="KW-1185">Reference proteome</keyword>
<evidence type="ECO:0000313" key="5">
    <source>
        <dbReference type="Proteomes" id="UP000190962"/>
    </source>
</evidence>
<dbReference type="PANTHER" id="PTHR35458">
    <property type="entry name" value="SLR0755 PROTEIN"/>
    <property type="match status" value="1"/>
</dbReference>
<dbReference type="InterPro" id="IPR012340">
    <property type="entry name" value="NA-bd_OB-fold"/>
</dbReference>
<dbReference type="eggNOG" id="COG1432">
    <property type="taxonomic scope" value="Bacteria"/>
</dbReference>
<protein>
    <submittedName>
        <fullName evidence="3">NYN domain-containing protein</fullName>
    </submittedName>
</protein>
<dbReference type="Gene3D" id="2.40.50.140">
    <property type="entry name" value="Nucleic acid-binding proteins"/>
    <property type="match status" value="1"/>
</dbReference>
<dbReference type="EMBL" id="JRAA01000001">
    <property type="protein sequence ID" value="KHF25764.1"/>
    <property type="molecule type" value="Genomic_DNA"/>
</dbReference>
<dbReference type="GeneID" id="86990882"/>
<organism evidence="2 4">
    <name type="scientific">Solemya velum gill symbiont</name>
    <dbReference type="NCBI Taxonomy" id="2340"/>
    <lineage>
        <taxon>Bacteria</taxon>
        <taxon>Pseudomonadati</taxon>
        <taxon>Pseudomonadota</taxon>
        <taxon>Gammaproteobacteria</taxon>
        <taxon>sulfur-oxidizing symbionts</taxon>
    </lineage>
</organism>
<dbReference type="Gene3D" id="3.40.50.1010">
    <property type="entry name" value="5'-nuclease"/>
    <property type="match status" value="1"/>
</dbReference>
<dbReference type="PATRIC" id="fig|2340.3.peg.278"/>
<dbReference type="Proteomes" id="UP000190962">
    <property type="component" value="Unassembled WGS sequence"/>
</dbReference>
<dbReference type="Pfam" id="PF01936">
    <property type="entry name" value="NYN"/>
    <property type="match status" value="1"/>
</dbReference>
<dbReference type="InterPro" id="IPR021139">
    <property type="entry name" value="NYN"/>
</dbReference>
<dbReference type="CDD" id="cd10911">
    <property type="entry name" value="PIN_LabA"/>
    <property type="match status" value="1"/>
</dbReference>
<dbReference type="GO" id="GO:0004540">
    <property type="term" value="F:RNA nuclease activity"/>
    <property type="evidence" value="ECO:0007669"/>
    <property type="project" value="InterPro"/>
</dbReference>
<dbReference type="RefSeq" id="WP_043115443.1">
    <property type="nucleotide sequence ID" value="NZ_JRAA01000001.1"/>
</dbReference>
<reference evidence="3 5" key="2">
    <citation type="submission" date="2016-11" db="EMBL/GenBank/DDBJ databases">
        <title>Mixed transmission modes and dynamic genome evolution in an obligate animal-bacterial symbiosis.</title>
        <authorList>
            <person name="Russell S.L."/>
            <person name="Corbett-Detig R.B."/>
            <person name="Cavanaugh C.M."/>
        </authorList>
    </citation>
    <scope>NUCLEOTIDE SEQUENCE [LARGE SCALE GENOMIC DNA]</scope>
    <source>
        <strain evidence="3">MA-KB16</strain>
    </source>
</reference>
<accession>A0A0B0HCW9</accession>
<dbReference type="STRING" id="2340.JV46_12970"/>
<evidence type="ECO:0000313" key="2">
    <source>
        <dbReference type="EMBL" id="KHF25764.1"/>
    </source>
</evidence>
<dbReference type="OrthoDB" id="5292197at2"/>
<evidence type="ECO:0000313" key="3">
    <source>
        <dbReference type="EMBL" id="OOY35644.1"/>
    </source>
</evidence>
<dbReference type="AlphaFoldDB" id="A0A0B0HCW9"/>
<name>A0A0B0HCW9_SOVGS</name>
<evidence type="ECO:0000313" key="4">
    <source>
        <dbReference type="Proteomes" id="UP000030856"/>
    </source>
</evidence>
<dbReference type="PANTHER" id="PTHR35458:SF8">
    <property type="entry name" value="SLR0650 PROTEIN"/>
    <property type="match status" value="1"/>
</dbReference>
<gene>
    <name evidence="3" type="ORF">BOV88_03090</name>
    <name evidence="2" type="ORF">JV46_12970</name>
</gene>
<proteinExistence type="predicted"/>
<dbReference type="EMBL" id="MPNX01000003">
    <property type="protein sequence ID" value="OOY35644.1"/>
    <property type="molecule type" value="Genomic_DNA"/>
</dbReference>
<dbReference type="InterPro" id="IPR047140">
    <property type="entry name" value="LabA"/>
</dbReference>
<sequence>MTIKIGVFVDAENVRYNGGFHLRYDILRRFASRGERNLIRLNTYLLFDQERANEDAEYAKKALSYQQIARQFGWKANIKNIRRYTDDEGQVSIKGSTDLDLAVDALQQADHLDEVLLVTGDGDFEPLVTALQNKGCRVELLGFDNVSRQLQRQVDTFYSGFLIPNLIPVTYEPRNNWGKPGSVVRGVCSKWFQDKGFGFLNFLDRIDDNSWITNTRLNESPWTSAFCHINEIAGDINEDDLVHGDTVLEFYVQESPQEENGLVAQNVRLVQA</sequence>
<evidence type="ECO:0000259" key="1">
    <source>
        <dbReference type="Pfam" id="PF01936"/>
    </source>
</evidence>
<reference evidence="2 4" key="1">
    <citation type="journal article" date="2014" name="BMC Genomics">
        <title>The genome of the intracellular bacterium of the coastal bivalve, Solemya velum: a blueprint for thriving in and out of symbiosis.</title>
        <authorList>
            <person name="Dmytrenko O."/>
            <person name="Russell S.L."/>
            <person name="Loo W.T."/>
            <person name="Fontanez K.M."/>
            <person name="Liao L."/>
            <person name="Roeselers G."/>
            <person name="Sharma R."/>
            <person name="Stewart F.J."/>
            <person name="Newton I.L."/>
            <person name="Woyke T."/>
            <person name="Wu D."/>
            <person name="Lang J.M."/>
            <person name="Eisen J.A."/>
            <person name="Cavanaugh C.M."/>
        </authorList>
    </citation>
    <scope>NUCLEOTIDE SEQUENCE [LARGE SCALE GENOMIC DNA]</scope>
    <source>
        <strain evidence="2 4">WH</strain>
    </source>
</reference>
<dbReference type="Proteomes" id="UP000030856">
    <property type="component" value="Unassembled WGS sequence"/>
</dbReference>